<evidence type="ECO:0000256" key="2">
    <source>
        <dbReference type="ARBA" id="ARBA00022741"/>
    </source>
</evidence>
<dbReference type="EMBL" id="JAKKPZ010000194">
    <property type="protein sequence ID" value="KAI1699056.1"/>
    <property type="molecule type" value="Genomic_DNA"/>
</dbReference>
<feature type="domain" description="Protein kinase" evidence="7">
    <location>
        <begin position="212"/>
        <end position="541"/>
    </location>
</feature>
<keyword evidence="1" id="KW-0808">Transferase</keyword>
<feature type="region of interest" description="Disordered" evidence="6">
    <location>
        <begin position="188"/>
        <end position="213"/>
    </location>
</feature>
<evidence type="ECO:0000256" key="6">
    <source>
        <dbReference type="SAM" id="MobiDB-lite"/>
    </source>
</evidence>
<evidence type="ECO:0000256" key="5">
    <source>
        <dbReference type="SAM" id="Coils"/>
    </source>
</evidence>
<evidence type="ECO:0000256" key="3">
    <source>
        <dbReference type="ARBA" id="ARBA00022777"/>
    </source>
</evidence>
<sequence length="541" mass="59700">MEAGEKQGEVSTSGCSTAESSAIPAIQQWTGKMLRIELDNGTSFAGTFELNEPSIIFDKCTETRKNYGEEQMPTKSQNVEGSNADEKTGEVSTSGCPATESNAIPAILQWLDKNQSGSAKLRIQLVNKQVYQGTLSRTNSETIISWKDIVEFCMDDEEKCENSGAESSTHNTIDMKIRKVYEISPSATGLLDESGGGSSSSSGRKERPGRLTKKYKLVSKSQKGHIKLYQAESRADGKTYFIKMIKITTASIKGIKEKDAILEAINMASVARSEQPAEENKPTSGATSEMALSAGKATLSSESLNLIQEGGGLEKRIYLVSKYYGEKDLEELVNSTEESERPNWQTCCLIATQIASALAYLHKSELCHNDIHLANIIMEQIHTDYRAVLIDFGDMRTKTTTKPVTGVALSNMSLGYGGVSGDASVDNDRIMFVGTMRRLFYHHQQMLKDTRASLNGRQVTFFDLLNDENLSVPLSEMEIMFGKQNSGCNVCREFRKLHADQQAQINELTLRVDQQQALIERQQAQIKEILARLPASDNSAQ</sequence>
<name>A0AAD4MM75_9BILA</name>
<dbReference type="PROSITE" id="PS50011">
    <property type="entry name" value="PROTEIN_KINASE_DOM"/>
    <property type="match status" value="1"/>
</dbReference>
<dbReference type="PANTHER" id="PTHR11042">
    <property type="entry name" value="EUKARYOTIC TRANSLATION INITIATION FACTOR 2-ALPHA KINASE EIF2-ALPHA KINASE -RELATED"/>
    <property type="match status" value="1"/>
</dbReference>
<keyword evidence="4" id="KW-0067">ATP-binding</keyword>
<feature type="region of interest" description="Disordered" evidence="6">
    <location>
        <begin position="272"/>
        <end position="292"/>
    </location>
</feature>
<evidence type="ECO:0000256" key="4">
    <source>
        <dbReference type="ARBA" id="ARBA00022840"/>
    </source>
</evidence>
<dbReference type="Pfam" id="PF00069">
    <property type="entry name" value="Pkinase"/>
    <property type="match status" value="1"/>
</dbReference>
<dbReference type="GO" id="GO:0005524">
    <property type="term" value="F:ATP binding"/>
    <property type="evidence" value="ECO:0007669"/>
    <property type="project" value="UniProtKB-KW"/>
</dbReference>
<keyword evidence="9" id="KW-1185">Reference proteome</keyword>
<keyword evidence="2" id="KW-0547">Nucleotide-binding</keyword>
<evidence type="ECO:0000259" key="7">
    <source>
        <dbReference type="PROSITE" id="PS50011"/>
    </source>
</evidence>
<dbReference type="Gene3D" id="1.10.510.10">
    <property type="entry name" value="Transferase(Phosphotransferase) domain 1"/>
    <property type="match status" value="1"/>
</dbReference>
<protein>
    <submittedName>
        <fullName evidence="8">Protein kinase domain-containing protein</fullName>
    </submittedName>
</protein>
<feature type="coiled-coil region" evidence="5">
    <location>
        <begin position="498"/>
        <end position="532"/>
    </location>
</feature>
<keyword evidence="5" id="KW-0175">Coiled coil</keyword>
<keyword evidence="3 8" id="KW-0418">Kinase</keyword>
<dbReference type="InterPro" id="IPR011009">
    <property type="entry name" value="Kinase-like_dom_sf"/>
</dbReference>
<reference evidence="8" key="1">
    <citation type="submission" date="2022-01" db="EMBL/GenBank/DDBJ databases">
        <title>Genome Sequence Resource for Two Populations of Ditylenchus destructor, the Migratory Endoparasitic Phytonematode.</title>
        <authorList>
            <person name="Zhang H."/>
            <person name="Lin R."/>
            <person name="Xie B."/>
        </authorList>
    </citation>
    <scope>NUCLEOTIDE SEQUENCE</scope>
    <source>
        <strain evidence="8">BazhouSP</strain>
    </source>
</reference>
<feature type="region of interest" description="Disordered" evidence="6">
    <location>
        <begin position="67"/>
        <end position="98"/>
    </location>
</feature>
<dbReference type="AlphaFoldDB" id="A0AAD4MM75"/>
<comment type="caution">
    <text evidence="8">The sequence shown here is derived from an EMBL/GenBank/DDBJ whole genome shotgun (WGS) entry which is preliminary data.</text>
</comment>
<dbReference type="GO" id="GO:0005634">
    <property type="term" value="C:nucleus"/>
    <property type="evidence" value="ECO:0007669"/>
    <property type="project" value="TreeGrafter"/>
</dbReference>
<dbReference type="SUPFAM" id="SSF56112">
    <property type="entry name" value="Protein kinase-like (PK-like)"/>
    <property type="match status" value="1"/>
</dbReference>
<dbReference type="GO" id="GO:0004672">
    <property type="term" value="F:protein kinase activity"/>
    <property type="evidence" value="ECO:0007669"/>
    <property type="project" value="InterPro"/>
</dbReference>
<evidence type="ECO:0000313" key="9">
    <source>
        <dbReference type="Proteomes" id="UP001201812"/>
    </source>
</evidence>
<evidence type="ECO:0000313" key="8">
    <source>
        <dbReference type="EMBL" id="KAI1699056.1"/>
    </source>
</evidence>
<dbReference type="InterPro" id="IPR050339">
    <property type="entry name" value="CC_SR_Kinase"/>
</dbReference>
<dbReference type="GO" id="GO:0005737">
    <property type="term" value="C:cytoplasm"/>
    <property type="evidence" value="ECO:0007669"/>
    <property type="project" value="TreeGrafter"/>
</dbReference>
<evidence type="ECO:0000256" key="1">
    <source>
        <dbReference type="ARBA" id="ARBA00022679"/>
    </source>
</evidence>
<dbReference type="Proteomes" id="UP001201812">
    <property type="component" value="Unassembled WGS sequence"/>
</dbReference>
<proteinExistence type="predicted"/>
<gene>
    <name evidence="8" type="ORF">DdX_17575</name>
</gene>
<accession>A0AAD4MM75</accession>
<dbReference type="InterPro" id="IPR000719">
    <property type="entry name" value="Prot_kinase_dom"/>
</dbReference>
<dbReference type="PANTHER" id="PTHR11042:SF190">
    <property type="entry name" value="MITOSIS INHIBITOR PROTEIN KINASE MIK1"/>
    <property type="match status" value="1"/>
</dbReference>
<organism evidence="8 9">
    <name type="scientific">Ditylenchus destructor</name>
    <dbReference type="NCBI Taxonomy" id="166010"/>
    <lineage>
        <taxon>Eukaryota</taxon>
        <taxon>Metazoa</taxon>
        <taxon>Ecdysozoa</taxon>
        <taxon>Nematoda</taxon>
        <taxon>Chromadorea</taxon>
        <taxon>Rhabditida</taxon>
        <taxon>Tylenchina</taxon>
        <taxon>Tylenchomorpha</taxon>
        <taxon>Sphaerularioidea</taxon>
        <taxon>Anguinidae</taxon>
        <taxon>Anguininae</taxon>
        <taxon>Ditylenchus</taxon>
    </lineage>
</organism>